<sequence length="273" mass="30938">MPQIFKMIPSVLILSVGFIFSGEVLNANNPKNLKDENSISITSTIPEKKHIVLEEQESLIKAEHPQCKLSLSEKAEYNLRGIALFSGKSAFSRLIKRFTQSDYSHVGVVFSKAGENPDDESAWRFFEATISPKDIILERHFPHVRLSPWTQVVEHYDGSVFLRTFKFENDNTPPSQAVTQFVEKFNGRPYEKHLTELIRAAYGSNKKVDLSSVFCSELTAEMFMELGLMPPSNANNYVPKHFSTESSIKLVGASLSREMIVKKAKQSRWCCIL</sequence>
<evidence type="ECO:0008006" key="4">
    <source>
        <dbReference type="Google" id="ProtNLM"/>
    </source>
</evidence>
<name>A0ABZ2C5A8_9PROT</name>
<reference evidence="2" key="1">
    <citation type="submission" date="2023-08" db="EMBL/GenBank/DDBJ databases">
        <authorList>
            <person name="Giovannini M.G."/>
            <person name="Castelli M.C."/>
            <person name="Petroni G.P."/>
        </authorList>
    </citation>
    <scope>NUCLEOTIDE SEQUENCE</scope>
    <source>
        <strain evidence="2">US_Bl 15I1</strain>
    </source>
</reference>
<accession>A0ABZ2C5A8</accession>
<dbReference type="EMBL" id="CP133270">
    <property type="protein sequence ID" value="WVX67674.1"/>
    <property type="molecule type" value="Genomic_DNA"/>
</dbReference>
<dbReference type="PANTHER" id="PTHR47112:SF1">
    <property type="entry name" value="PX DOMAIN-CONTAINING PROTEIN"/>
    <property type="match status" value="1"/>
</dbReference>
<dbReference type="EMBL" id="CP133270">
    <property type="protein sequence ID" value="WVX67334.1"/>
    <property type="molecule type" value="Genomic_DNA"/>
</dbReference>
<evidence type="ECO:0000313" key="3">
    <source>
        <dbReference type="Proteomes" id="UP001330434"/>
    </source>
</evidence>
<dbReference type="InterPro" id="IPR038765">
    <property type="entry name" value="Papain-like_cys_pep_sf"/>
</dbReference>
<dbReference type="SUPFAM" id="SSF54001">
    <property type="entry name" value="Cysteine proteinases"/>
    <property type="match status" value="1"/>
</dbReference>
<dbReference type="RefSeq" id="WP_331256102.1">
    <property type="nucleotide sequence ID" value="NZ_CP133270.1"/>
</dbReference>
<gene>
    <name evidence="1" type="ORF">Bealeia1_01533</name>
    <name evidence="2" type="ORF">Bealeia1_01890</name>
</gene>
<organism evidence="2 3">
    <name type="scientific">Candidatus Bealeia paramacronuclearis</name>
    <dbReference type="NCBI Taxonomy" id="1921001"/>
    <lineage>
        <taxon>Bacteria</taxon>
        <taxon>Pseudomonadati</taxon>
        <taxon>Pseudomonadota</taxon>
        <taxon>Alphaproteobacteria</taxon>
        <taxon>Holosporales</taxon>
        <taxon>Holosporaceae</taxon>
        <taxon>Candidatus Bealeia</taxon>
    </lineage>
</organism>
<dbReference type="PANTHER" id="PTHR47112">
    <property type="entry name" value="PX DOMAIN-CONTAINING PROTEIN"/>
    <property type="match status" value="1"/>
</dbReference>
<keyword evidence="3" id="KW-1185">Reference proteome</keyword>
<evidence type="ECO:0000313" key="2">
    <source>
        <dbReference type="EMBL" id="WVX67674.1"/>
    </source>
</evidence>
<dbReference type="Proteomes" id="UP001330434">
    <property type="component" value="Chromosome"/>
</dbReference>
<dbReference type="Gene3D" id="3.90.1720.10">
    <property type="entry name" value="endopeptidase domain like (from Nostoc punctiforme)"/>
    <property type="match status" value="1"/>
</dbReference>
<evidence type="ECO:0000313" key="1">
    <source>
        <dbReference type="EMBL" id="WVX67334.1"/>
    </source>
</evidence>
<protein>
    <recommendedName>
        <fullName evidence="4">Permuted papain-like amidase YaeF/Yiix C92 family enzyme</fullName>
    </recommendedName>
</protein>
<reference evidence="2 3" key="2">
    <citation type="journal article" date="2024" name="Environ. Microbiol.">
        <title>Novel evolutionary insights on the interactions of the Holosporales (Alphaproteobacteria) with eukaryotic hosts from comparative genomics.</title>
        <authorList>
            <person name="Giovannini M."/>
            <person name="Petroni G."/>
            <person name="Castelli M."/>
        </authorList>
    </citation>
    <scope>NUCLEOTIDE SEQUENCE [LARGE SCALE GENOMIC DNA]</scope>
    <source>
        <strain evidence="2 3">US_Bl 15I1</strain>
    </source>
</reference>
<proteinExistence type="predicted"/>